<feature type="domain" description="FAD-binding" evidence="3">
    <location>
        <begin position="5"/>
        <end position="309"/>
    </location>
</feature>
<proteinExistence type="inferred from homology"/>
<keyword evidence="1" id="KW-0560">Oxidoreductase</keyword>
<dbReference type="Proteomes" id="UP001055337">
    <property type="component" value="Chromosome"/>
</dbReference>
<evidence type="ECO:0000313" key="5">
    <source>
        <dbReference type="Proteomes" id="UP001055337"/>
    </source>
</evidence>
<dbReference type="InterPro" id="IPR002938">
    <property type="entry name" value="FAD-bd"/>
</dbReference>
<dbReference type="SUPFAM" id="SSF51905">
    <property type="entry name" value="FAD/NAD(P)-binding domain"/>
    <property type="match status" value="1"/>
</dbReference>
<dbReference type="InterPro" id="IPR050816">
    <property type="entry name" value="Flavin-dep_Halogenase_NPB"/>
</dbReference>
<keyword evidence="5" id="KW-1185">Reference proteome</keyword>
<evidence type="ECO:0000313" key="4">
    <source>
        <dbReference type="EMBL" id="ULN42302.1"/>
    </source>
</evidence>
<gene>
    <name evidence="4" type="ORF">MI149_04000</name>
</gene>
<reference evidence="4" key="1">
    <citation type="submission" date="2022-08" db="EMBL/GenBank/DDBJ databases">
        <title>Whole genome sequencing of non-tuberculosis mycobacteria type-strains.</title>
        <authorList>
            <person name="Igarashi Y."/>
            <person name="Osugi A."/>
            <person name="Mitarai S."/>
        </authorList>
    </citation>
    <scope>NUCLEOTIDE SEQUENCE</scope>
    <source>
        <strain evidence="4">JCM 16369</strain>
    </source>
</reference>
<sequence>MQVFDVVIVGARCAGSPLAVQLARRGFSVCVVDKAHFPSETPSTHIIQPRGSASLERLGALESVLAAGAATITRFTMLNDDVRIEDEFDRATFPLPGLCVRRTTLDALLVDAAVAAGADVRTGVKASHLIKVDGRIVGVETEDGPIHSRLVVGADGRQSMVAKQVDAEEYSTTPMGRLPIWGYFEGVGDREGRLRIARIGETAFLASPTDCGLYMVCVAVGADCDRPREEAFDAGIASWPELADLLADARRTGPLRVMANWHGYFRQSAGPGWVLVGDAGHFKDFTPGQGISDALCQAERLADMLPAGLADQSAVDEATRRWWRWRDRDAYAMHWFATDIGAPGPSTPVLTEVLRGIADDAHARHTLMRVLNHEVAPKHLVAPRRLAIAAGRAVRRRPRHIASTGREVAAAVRNEIHRRRSARARPAGMDIR</sequence>
<dbReference type="EMBL" id="CP092362">
    <property type="protein sequence ID" value="ULN42302.1"/>
    <property type="molecule type" value="Genomic_DNA"/>
</dbReference>
<dbReference type="PANTHER" id="PTHR43747:SF5">
    <property type="entry name" value="FAD-BINDING DOMAIN-CONTAINING PROTEIN"/>
    <property type="match status" value="1"/>
</dbReference>
<dbReference type="Pfam" id="PF01494">
    <property type="entry name" value="FAD_binding_3"/>
    <property type="match status" value="1"/>
</dbReference>
<dbReference type="PANTHER" id="PTHR43747">
    <property type="entry name" value="FAD-BINDING PROTEIN"/>
    <property type="match status" value="1"/>
</dbReference>
<keyword evidence="4" id="KW-0503">Monooxygenase</keyword>
<dbReference type="RefSeq" id="WP_240178749.1">
    <property type="nucleotide sequence ID" value="NZ_CP092362.2"/>
</dbReference>
<comment type="similarity">
    <text evidence="2">Belongs to the flavin-dependent halogenase family. Bacterial tryptophan halogenase subfamily.</text>
</comment>
<organism evidence="4 5">
    <name type="scientific">Mycolicibacterium crocinum</name>
    <dbReference type="NCBI Taxonomy" id="388459"/>
    <lineage>
        <taxon>Bacteria</taxon>
        <taxon>Bacillati</taxon>
        <taxon>Actinomycetota</taxon>
        <taxon>Actinomycetes</taxon>
        <taxon>Mycobacteriales</taxon>
        <taxon>Mycobacteriaceae</taxon>
        <taxon>Mycolicibacterium</taxon>
    </lineage>
</organism>
<evidence type="ECO:0000256" key="1">
    <source>
        <dbReference type="ARBA" id="ARBA00023002"/>
    </source>
</evidence>
<evidence type="ECO:0000259" key="3">
    <source>
        <dbReference type="Pfam" id="PF01494"/>
    </source>
</evidence>
<protein>
    <submittedName>
        <fullName evidence="4">FAD-dependent monooxygenase</fullName>
    </submittedName>
</protein>
<name>A0ABY3TTM5_9MYCO</name>
<dbReference type="InterPro" id="IPR036188">
    <property type="entry name" value="FAD/NAD-bd_sf"/>
</dbReference>
<accession>A0ABY3TTM5</accession>
<dbReference type="PRINTS" id="PR00420">
    <property type="entry name" value="RNGMNOXGNASE"/>
</dbReference>
<evidence type="ECO:0000256" key="2">
    <source>
        <dbReference type="ARBA" id="ARBA00038396"/>
    </source>
</evidence>
<dbReference type="Gene3D" id="3.50.50.60">
    <property type="entry name" value="FAD/NAD(P)-binding domain"/>
    <property type="match status" value="1"/>
</dbReference>
<dbReference type="GO" id="GO:0004497">
    <property type="term" value="F:monooxygenase activity"/>
    <property type="evidence" value="ECO:0007669"/>
    <property type="project" value="UniProtKB-KW"/>
</dbReference>